<evidence type="ECO:0000313" key="8">
    <source>
        <dbReference type="Proteomes" id="UP000243884"/>
    </source>
</evidence>
<dbReference type="Pfam" id="PF01430">
    <property type="entry name" value="HSP33"/>
    <property type="match status" value="1"/>
</dbReference>
<proteinExistence type="inferred from homology"/>
<keyword evidence="1 6" id="KW-0963">Cytoplasm</keyword>
<keyword evidence="5 6" id="KW-0676">Redox-active center</keyword>
<evidence type="ECO:0000256" key="5">
    <source>
        <dbReference type="ARBA" id="ARBA00023284"/>
    </source>
</evidence>
<comment type="subcellular location">
    <subcellularLocation>
        <location evidence="6">Cytoplasm</location>
    </subcellularLocation>
</comment>
<evidence type="ECO:0000256" key="4">
    <source>
        <dbReference type="ARBA" id="ARBA00023186"/>
    </source>
</evidence>
<dbReference type="OrthoDB" id="9776534at2"/>
<comment type="function">
    <text evidence="6">Redox regulated molecular chaperone. Protects both thermally unfolding and oxidatively damaged proteins from irreversible aggregation. Plays an important role in the bacterial defense system toward oxidative stress.</text>
</comment>
<dbReference type="InterPro" id="IPR000397">
    <property type="entry name" value="Heat_shock_Hsp33"/>
</dbReference>
<feature type="disulfide bond" description="Redox-active" evidence="6">
    <location>
        <begin position="237"/>
        <end position="239"/>
    </location>
</feature>
<dbReference type="Proteomes" id="UP000243884">
    <property type="component" value="Unassembled WGS sequence"/>
</dbReference>
<comment type="similarity">
    <text evidence="6">Belongs to the HSP33 family.</text>
</comment>
<dbReference type="RefSeq" id="WP_084099230.1">
    <property type="nucleotide sequence ID" value="NZ_FWXK01000005.1"/>
</dbReference>
<evidence type="ECO:0000313" key="7">
    <source>
        <dbReference type="EMBL" id="SMC43011.1"/>
    </source>
</evidence>
<evidence type="ECO:0000256" key="1">
    <source>
        <dbReference type="ARBA" id="ARBA00022490"/>
    </source>
</evidence>
<name>A0A1W1Z4I5_9LACT</name>
<evidence type="ECO:0000256" key="2">
    <source>
        <dbReference type="ARBA" id="ARBA00022833"/>
    </source>
</evidence>
<accession>A0A1W1Z4I5</accession>
<dbReference type="GO" id="GO:0042026">
    <property type="term" value="P:protein refolding"/>
    <property type="evidence" value="ECO:0007669"/>
    <property type="project" value="TreeGrafter"/>
</dbReference>
<dbReference type="NCBIfam" id="NF001033">
    <property type="entry name" value="PRK00114.1"/>
    <property type="match status" value="1"/>
</dbReference>
<dbReference type="CDD" id="cd00498">
    <property type="entry name" value="Hsp33"/>
    <property type="match status" value="1"/>
</dbReference>
<gene>
    <name evidence="6" type="primary">hslO</name>
    <name evidence="7" type="ORF">SAMN04487984_1107</name>
</gene>
<dbReference type="GO" id="GO:0051082">
    <property type="term" value="F:unfolded protein binding"/>
    <property type="evidence" value="ECO:0007669"/>
    <property type="project" value="UniProtKB-UniRule"/>
</dbReference>
<dbReference type="SUPFAM" id="SSF118352">
    <property type="entry name" value="HSP33 redox switch-like"/>
    <property type="match status" value="1"/>
</dbReference>
<dbReference type="InterPro" id="IPR016153">
    <property type="entry name" value="Heat_shock_Hsp33_N"/>
</dbReference>
<dbReference type="Gene3D" id="3.90.1280.10">
    <property type="entry name" value="HSP33 redox switch-like"/>
    <property type="match status" value="1"/>
</dbReference>
<dbReference type="InterPro" id="IPR016154">
    <property type="entry name" value="Heat_shock_Hsp33_C"/>
</dbReference>
<dbReference type="HAMAP" id="MF_00117">
    <property type="entry name" value="HslO"/>
    <property type="match status" value="1"/>
</dbReference>
<dbReference type="EMBL" id="FWXK01000005">
    <property type="protein sequence ID" value="SMC43011.1"/>
    <property type="molecule type" value="Genomic_DNA"/>
</dbReference>
<dbReference type="GO" id="GO:0044183">
    <property type="term" value="F:protein folding chaperone"/>
    <property type="evidence" value="ECO:0007669"/>
    <property type="project" value="TreeGrafter"/>
</dbReference>
<dbReference type="PANTHER" id="PTHR30111">
    <property type="entry name" value="33 KDA CHAPERONIN"/>
    <property type="match status" value="1"/>
</dbReference>
<keyword evidence="2 6" id="KW-0862">Zinc</keyword>
<evidence type="ECO:0000256" key="3">
    <source>
        <dbReference type="ARBA" id="ARBA00023157"/>
    </source>
</evidence>
<comment type="PTM">
    <text evidence="6">Under oxidizing conditions two disulfide bonds are formed involving the reactive cysteines. Under reducing conditions zinc is bound to the reactive cysteines and the protein is inactive.</text>
</comment>
<dbReference type="SUPFAM" id="SSF64397">
    <property type="entry name" value="Hsp33 domain"/>
    <property type="match status" value="1"/>
</dbReference>
<keyword evidence="3 6" id="KW-1015">Disulfide bond</keyword>
<reference evidence="8" key="1">
    <citation type="submission" date="2017-04" db="EMBL/GenBank/DDBJ databases">
        <authorList>
            <person name="Varghese N."/>
            <person name="Submissions S."/>
        </authorList>
    </citation>
    <scope>NUCLEOTIDE SEQUENCE [LARGE SCALE GENOMIC DNA]</scope>
    <source>
        <strain evidence="8">DSM 21500</strain>
    </source>
</reference>
<dbReference type="Gene3D" id="3.55.30.10">
    <property type="entry name" value="Hsp33 domain"/>
    <property type="match status" value="1"/>
</dbReference>
<dbReference type="PANTHER" id="PTHR30111:SF1">
    <property type="entry name" value="33 KDA CHAPERONIN"/>
    <property type="match status" value="1"/>
</dbReference>
<evidence type="ECO:0000256" key="6">
    <source>
        <dbReference type="HAMAP-Rule" id="MF_00117"/>
    </source>
</evidence>
<sequence>MSKELIKAIAFDNTIRIAAVDATEVVREAQRAHDTWQASTAALGRTLAAGLLFGSDIKDDARLAIKIAGDGPAGKIVVMADGSGEVKGYVDQPHISLPENDQNKIDVKGAVGTNGMVTVTKDLGLKEPFSGQSPIVSGEIAEDLTYYLTVSEQTPSAMGLGVLVNPDESVENAGGWMIQVIPDASEETIEQVETAVANVPAITTMLSEGKTATEIIFELLGEENVKILDERSVAFKCDCSKAHFARGLATLPVEDLDTIIEEDGEAETVCHFCNQAYHYSKEELEAIREEANHK</sequence>
<dbReference type="PIRSF" id="PIRSF005261">
    <property type="entry name" value="Heat_shock_Hsp33"/>
    <property type="match status" value="1"/>
</dbReference>
<protein>
    <recommendedName>
        <fullName evidence="6">33 kDa chaperonin</fullName>
    </recommendedName>
    <alternativeName>
        <fullName evidence="6">Heat shock protein 33 homolog</fullName>
        <shortName evidence="6">HSP33</shortName>
    </alternativeName>
</protein>
<dbReference type="GO" id="GO:0005737">
    <property type="term" value="C:cytoplasm"/>
    <property type="evidence" value="ECO:0007669"/>
    <property type="project" value="UniProtKB-SubCell"/>
</dbReference>
<keyword evidence="8" id="KW-1185">Reference proteome</keyword>
<keyword evidence="4 6" id="KW-0143">Chaperone</keyword>
<feature type="disulfide bond" description="Redox-active" evidence="6">
    <location>
        <begin position="270"/>
        <end position="273"/>
    </location>
</feature>
<dbReference type="AlphaFoldDB" id="A0A1W1Z4I5"/>
<dbReference type="STRING" id="371602.SAMN04487984_1107"/>
<organism evidence="7 8">
    <name type="scientific">Aerococcus suis</name>
    <dbReference type="NCBI Taxonomy" id="371602"/>
    <lineage>
        <taxon>Bacteria</taxon>
        <taxon>Bacillati</taxon>
        <taxon>Bacillota</taxon>
        <taxon>Bacilli</taxon>
        <taxon>Lactobacillales</taxon>
        <taxon>Aerococcaceae</taxon>
        <taxon>Aerococcus</taxon>
    </lineage>
</organism>